<dbReference type="STRING" id="6205.A0A0R3XC89"/>
<organism evidence="5">
    <name type="scientific">Hydatigena taeniaeformis</name>
    <name type="common">Feline tapeworm</name>
    <name type="synonym">Taenia taeniaeformis</name>
    <dbReference type="NCBI Taxonomy" id="6205"/>
    <lineage>
        <taxon>Eukaryota</taxon>
        <taxon>Metazoa</taxon>
        <taxon>Spiralia</taxon>
        <taxon>Lophotrochozoa</taxon>
        <taxon>Platyhelminthes</taxon>
        <taxon>Cestoda</taxon>
        <taxon>Eucestoda</taxon>
        <taxon>Cyclophyllidea</taxon>
        <taxon>Taeniidae</taxon>
        <taxon>Hydatigera</taxon>
    </lineage>
</organism>
<accession>A0A0R3XC89</accession>
<evidence type="ECO:0000313" key="5">
    <source>
        <dbReference type="WBParaSite" id="TTAC_0001116601-mRNA-1"/>
    </source>
</evidence>
<dbReference type="Proteomes" id="UP000274429">
    <property type="component" value="Unassembled WGS sequence"/>
</dbReference>
<keyword evidence="3" id="KW-1185">Reference proteome</keyword>
<sequence length="92" mass="10193">MYRQAQRVLRRHVDLVCAGRRSLACPPVRCKDGCGVRGSTKCFSSLNHEEVSRHSAEIEAVLRLQPKVLTAATVKPTAEIRQVRSLPKGVGR</sequence>
<protein>
    <submittedName>
        <fullName evidence="1 4">Uncharacterized protein</fullName>
    </submittedName>
</protein>
<dbReference type="WBParaSite" id="TTAC_0001116601-mRNA-1">
    <property type="protein sequence ID" value="TTAC_0001116601-mRNA-1"/>
    <property type="gene ID" value="TTAC_0001116601"/>
</dbReference>
<name>A0A0R3XC89_HYDTA</name>
<gene>
    <name evidence="2" type="ORF">TTAC_LOCUS11150</name>
    <name evidence="1" type="ORF">TTAC_LOCUS4627</name>
</gene>
<dbReference type="EMBL" id="UYWX01023062">
    <property type="protein sequence ID" value="VDM36130.1"/>
    <property type="molecule type" value="Genomic_DNA"/>
</dbReference>
<proteinExistence type="predicted"/>
<dbReference type="EMBL" id="UYWX01004922">
    <property type="protein sequence ID" value="VDM25317.1"/>
    <property type="molecule type" value="Genomic_DNA"/>
</dbReference>
<dbReference type="AlphaFoldDB" id="A0A0R3XC89"/>
<reference evidence="4 5" key="1">
    <citation type="submission" date="2017-02" db="UniProtKB">
        <authorList>
            <consortium name="WormBaseParasite"/>
        </authorList>
    </citation>
    <scope>IDENTIFICATION</scope>
</reference>
<evidence type="ECO:0000313" key="2">
    <source>
        <dbReference type="EMBL" id="VDM36130.1"/>
    </source>
</evidence>
<dbReference type="WBParaSite" id="TTAC_0000464501-mRNA-1">
    <property type="protein sequence ID" value="TTAC_0000464501-mRNA-1"/>
    <property type="gene ID" value="TTAC_0000464501"/>
</dbReference>
<reference evidence="1 3" key="2">
    <citation type="submission" date="2018-11" db="EMBL/GenBank/DDBJ databases">
        <authorList>
            <consortium name="Pathogen Informatics"/>
        </authorList>
    </citation>
    <scope>NUCLEOTIDE SEQUENCE [LARGE SCALE GENOMIC DNA]</scope>
</reference>
<evidence type="ECO:0000313" key="3">
    <source>
        <dbReference type="Proteomes" id="UP000274429"/>
    </source>
</evidence>
<evidence type="ECO:0000313" key="1">
    <source>
        <dbReference type="EMBL" id="VDM25317.1"/>
    </source>
</evidence>
<evidence type="ECO:0000313" key="4">
    <source>
        <dbReference type="WBParaSite" id="TTAC_0000464501-mRNA-1"/>
    </source>
</evidence>